<dbReference type="InParanoid" id="A0A674H6B7"/>
<name>A0A674H6B7_TAEGU</name>
<protein>
    <submittedName>
        <fullName evidence="2">Uncharacterized protein</fullName>
    </submittedName>
</protein>
<sequence>QRGFGVPGGVPDSGTPISPPPQLRRPARRGPPGASRGVNGAGGNFGGKTEGIWGVEPLPHPFPSLQLPPSLSGVPGGSWGARPPPEAEPLAEALLQLAAPPLDFGALLGGGDSPFPALDAINASELPPPPPDFGGPPMLMSYPEAIARLVQSQPPGAPPEMGLGAELGGGPELGALGGLGGPEESLPSLGELDFSTFLSQFPSS</sequence>
<feature type="region of interest" description="Disordered" evidence="1">
    <location>
        <begin position="151"/>
        <end position="188"/>
    </location>
</feature>
<dbReference type="AlphaFoldDB" id="A0A674H6B7"/>
<accession>A0A674H6B7</accession>
<organism evidence="2 3">
    <name type="scientific">Taeniopygia guttata</name>
    <name type="common">Zebra finch</name>
    <name type="synonym">Poephila guttata</name>
    <dbReference type="NCBI Taxonomy" id="59729"/>
    <lineage>
        <taxon>Eukaryota</taxon>
        <taxon>Metazoa</taxon>
        <taxon>Chordata</taxon>
        <taxon>Craniata</taxon>
        <taxon>Vertebrata</taxon>
        <taxon>Euteleostomi</taxon>
        <taxon>Archelosauria</taxon>
        <taxon>Archosauria</taxon>
        <taxon>Dinosauria</taxon>
        <taxon>Saurischia</taxon>
        <taxon>Theropoda</taxon>
        <taxon>Coelurosauria</taxon>
        <taxon>Aves</taxon>
        <taxon>Neognathae</taxon>
        <taxon>Neoaves</taxon>
        <taxon>Telluraves</taxon>
        <taxon>Australaves</taxon>
        <taxon>Passeriformes</taxon>
        <taxon>Passeroidea</taxon>
        <taxon>Estrildidae</taxon>
        <taxon>Estrildinae</taxon>
        <taxon>Taeniopygia</taxon>
    </lineage>
</organism>
<feature type="compositionally biased region" description="Gly residues" evidence="1">
    <location>
        <begin position="165"/>
        <end position="181"/>
    </location>
</feature>
<evidence type="ECO:0000256" key="1">
    <source>
        <dbReference type="SAM" id="MobiDB-lite"/>
    </source>
</evidence>
<proteinExistence type="predicted"/>
<evidence type="ECO:0000313" key="2">
    <source>
        <dbReference type="Ensembl" id="ENSTGUP00000030125.1"/>
    </source>
</evidence>
<reference evidence="2" key="2">
    <citation type="submission" date="2025-09" db="UniProtKB">
        <authorList>
            <consortium name="Ensembl"/>
        </authorList>
    </citation>
    <scope>IDENTIFICATION</scope>
</reference>
<reference evidence="2" key="1">
    <citation type="submission" date="2025-08" db="UniProtKB">
        <authorList>
            <consortium name="Ensembl"/>
        </authorList>
    </citation>
    <scope>IDENTIFICATION</scope>
</reference>
<dbReference type="Proteomes" id="UP000007754">
    <property type="component" value="Unplaced"/>
</dbReference>
<feature type="compositionally biased region" description="Gly residues" evidence="1">
    <location>
        <begin position="39"/>
        <end position="49"/>
    </location>
</feature>
<keyword evidence="3" id="KW-1185">Reference proteome</keyword>
<feature type="compositionally biased region" description="Low complexity" evidence="1">
    <location>
        <begin position="63"/>
        <end position="73"/>
    </location>
</feature>
<evidence type="ECO:0000313" key="3">
    <source>
        <dbReference type="Proteomes" id="UP000007754"/>
    </source>
</evidence>
<dbReference type="Ensembl" id="ENSTGUT00000036909.1">
    <property type="protein sequence ID" value="ENSTGUP00000030125.1"/>
    <property type="gene ID" value="ENSTGUG00000020782.1"/>
</dbReference>
<feature type="region of interest" description="Disordered" evidence="1">
    <location>
        <begin position="1"/>
        <end position="86"/>
    </location>
</feature>